<sequence>MQYYFGGKDVCNSTIKSSQDDGVRFTVATDEVDDKTRTEIWHGDKASRVAVIHWDDRVFEIYGRKLSFTTVKAHPSGILVSSTDRIWRWDGDAYLLEHDDGEWELKEELSEQPAAKFTSYHPRIFHDDEPASIQVEPHVQRETVFFVLLFVYSEFKRQTSEKETKAAVKGIKRAHKLMELQDR</sequence>
<comment type="caution">
    <text evidence="1">The sequence shown here is derived from an EMBL/GenBank/DDBJ whole genome shotgun (WGS) entry which is preliminary data.</text>
</comment>
<dbReference type="VEuPathDB" id="FungiDB:PC9H_004803"/>
<gene>
    <name evidence="1" type="ORF">PC9H_004803</name>
</gene>
<dbReference type="Proteomes" id="UP000623687">
    <property type="component" value="Unassembled WGS sequence"/>
</dbReference>
<evidence type="ECO:0000313" key="1">
    <source>
        <dbReference type="EMBL" id="KAF7432859.1"/>
    </source>
</evidence>
<organism evidence="1 2">
    <name type="scientific">Pleurotus ostreatus</name>
    <name type="common">Oyster mushroom</name>
    <name type="synonym">White-rot fungus</name>
    <dbReference type="NCBI Taxonomy" id="5322"/>
    <lineage>
        <taxon>Eukaryota</taxon>
        <taxon>Fungi</taxon>
        <taxon>Dikarya</taxon>
        <taxon>Basidiomycota</taxon>
        <taxon>Agaricomycotina</taxon>
        <taxon>Agaricomycetes</taxon>
        <taxon>Agaricomycetidae</taxon>
        <taxon>Agaricales</taxon>
        <taxon>Pleurotineae</taxon>
        <taxon>Pleurotaceae</taxon>
        <taxon>Pleurotus</taxon>
    </lineage>
</organism>
<accession>A0A8H6ZYQ0</accession>
<reference evidence="1" key="1">
    <citation type="submission" date="2019-07" db="EMBL/GenBank/DDBJ databases">
        <authorList>
            <person name="Palmer J.M."/>
        </authorList>
    </citation>
    <scope>NUCLEOTIDE SEQUENCE</scope>
    <source>
        <strain evidence="1">PC9</strain>
    </source>
</reference>
<dbReference type="RefSeq" id="XP_036632886.1">
    <property type="nucleotide sequence ID" value="XM_036774384.1"/>
</dbReference>
<dbReference type="GeneID" id="59374621"/>
<dbReference type="AlphaFoldDB" id="A0A8H6ZYQ0"/>
<keyword evidence="2" id="KW-1185">Reference proteome</keyword>
<evidence type="ECO:0000313" key="2">
    <source>
        <dbReference type="Proteomes" id="UP000623687"/>
    </source>
</evidence>
<protein>
    <submittedName>
        <fullName evidence="1">Uncharacterized protein</fullName>
    </submittedName>
</protein>
<proteinExistence type="predicted"/>
<dbReference type="EMBL" id="JACETU010000003">
    <property type="protein sequence ID" value="KAF7432859.1"/>
    <property type="molecule type" value="Genomic_DNA"/>
</dbReference>
<name>A0A8H6ZYQ0_PLEOS</name>
<dbReference type="OrthoDB" id="2920287at2759"/>